<evidence type="ECO:0000256" key="6">
    <source>
        <dbReference type="ARBA" id="ARBA00022722"/>
    </source>
</evidence>
<comment type="similarity">
    <text evidence="3">Belongs to the RNase Z family.</text>
</comment>
<evidence type="ECO:0000256" key="8">
    <source>
        <dbReference type="ARBA" id="ARBA00022759"/>
    </source>
</evidence>
<dbReference type="InterPro" id="IPR036866">
    <property type="entry name" value="RibonucZ/Hydroxyglut_hydro"/>
</dbReference>
<dbReference type="InterPro" id="IPR001279">
    <property type="entry name" value="Metallo-B-lactamas"/>
</dbReference>
<dbReference type="SUPFAM" id="SSF56281">
    <property type="entry name" value="Metallo-hydrolase/oxidoreductase"/>
    <property type="match status" value="2"/>
</dbReference>
<dbReference type="PANTHER" id="PTHR12553:SF49">
    <property type="entry name" value="ZINC PHOSPHODIESTERASE ELAC PROTEIN 2"/>
    <property type="match status" value="1"/>
</dbReference>
<gene>
    <name evidence="13" type="ORF">B4U79_08996</name>
</gene>
<dbReference type="CDD" id="cd07718">
    <property type="entry name" value="RNaseZ_ELAC1_ELAC2-C-term-like_MBL-fold"/>
    <property type="match status" value="1"/>
</dbReference>
<comment type="caution">
    <text evidence="13">The sequence shown here is derived from an EMBL/GenBank/DDBJ whole genome shotgun (WGS) entry which is preliminary data.</text>
</comment>
<reference evidence="13 14" key="1">
    <citation type="journal article" date="2018" name="Gigascience">
        <title>Genomes of trombidid mites reveal novel predicted allergens and laterally-transferred genes associated with secondary metabolism.</title>
        <authorList>
            <person name="Dong X."/>
            <person name="Chaisiri K."/>
            <person name="Xia D."/>
            <person name="Armstrong S.D."/>
            <person name="Fang Y."/>
            <person name="Donnelly M.J."/>
            <person name="Kadowaki T."/>
            <person name="McGarry J.W."/>
            <person name="Darby A.C."/>
            <person name="Makepeace B.L."/>
        </authorList>
    </citation>
    <scope>NUCLEOTIDE SEQUENCE [LARGE SCALE GENOMIC DNA]</scope>
    <source>
        <strain evidence="13">UoL-WK</strain>
    </source>
</reference>
<comment type="catalytic activity">
    <reaction evidence="1">
        <text>Endonucleolytic cleavage of RNA, removing extra 3' nucleotides from tRNA precursor, generating 3' termini of tRNAs. A 3'-hydroxy group is left at the tRNA terminus and a 5'-phosphoryl group is left at the trailer molecule.</text>
        <dbReference type="EC" id="3.1.26.11"/>
    </reaction>
</comment>
<keyword evidence="14" id="KW-1185">Reference proteome</keyword>
<evidence type="ECO:0000256" key="3">
    <source>
        <dbReference type="ARBA" id="ARBA00007823"/>
    </source>
</evidence>
<proteinExistence type="inferred from homology"/>
<keyword evidence="6" id="KW-0540">Nuclease</keyword>
<dbReference type="InterPro" id="IPR047151">
    <property type="entry name" value="RNZ2-like"/>
</dbReference>
<dbReference type="EC" id="3.1.26.11" evidence="4"/>
<evidence type="ECO:0000256" key="11">
    <source>
        <dbReference type="SAM" id="Coils"/>
    </source>
</evidence>
<dbReference type="GO" id="GO:0046872">
    <property type="term" value="F:metal ion binding"/>
    <property type="evidence" value="ECO:0007669"/>
    <property type="project" value="UniProtKB-KW"/>
</dbReference>
<keyword evidence="7" id="KW-0479">Metal-binding</keyword>
<evidence type="ECO:0000256" key="9">
    <source>
        <dbReference type="ARBA" id="ARBA00022801"/>
    </source>
</evidence>
<dbReference type="Pfam" id="PF23023">
    <property type="entry name" value="Anti-Pycsar_Apyc1"/>
    <property type="match status" value="1"/>
</dbReference>
<dbReference type="GO" id="GO:0005739">
    <property type="term" value="C:mitochondrion"/>
    <property type="evidence" value="ECO:0007669"/>
    <property type="project" value="TreeGrafter"/>
</dbReference>
<evidence type="ECO:0000256" key="2">
    <source>
        <dbReference type="ARBA" id="ARBA00001947"/>
    </source>
</evidence>
<dbReference type="AlphaFoldDB" id="A0A443RHX6"/>
<name>A0A443RHX6_9ACAR</name>
<feature type="coiled-coil region" evidence="11">
    <location>
        <begin position="371"/>
        <end position="398"/>
    </location>
</feature>
<evidence type="ECO:0000256" key="5">
    <source>
        <dbReference type="ARBA" id="ARBA00022694"/>
    </source>
</evidence>
<dbReference type="STRING" id="1965070.A0A443RHX6"/>
<dbReference type="SMART" id="SM00849">
    <property type="entry name" value="Lactamase_B"/>
    <property type="match status" value="1"/>
</dbReference>
<dbReference type="InterPro" id="IPR027794">
    <property type="entry name" value="tRNase_Z_dom"/>
</dbReference>
<keyword evidence="11" id="KW-0175">Coiled coil</keyword>
<dbReference type="EMBL" id="NCKU01000597">
    <property type="protein sequence ID" value="RWS14896.1"/>
    <property type="molecule type" value="Genomic_DNA"/>
</dbReference>
<evidence type="ECO:0000313" key="13">
    <source>
        <dbReference type="EMBL" id="RWS14896.1"/>
    </source>
</evidence>
<evidence type="ECO:0000259" key="12">
    <source>
        <dbReference type="SMART" id="SM00849"/>
    </source>
</evidence>
<keyword evidence="9" id="KW-0378">Hydrolase</keyword>
<protein>
    <recommendedName>
        <fullName evidence="4">ribonuclease Z</fullName>
        <ecNumber evidence="4">3.1.26.11</ecNumber>
    </recommendedName>
</protein>
<dbReference type="PANTHER" id="PTHR12553">
    <property type="entry name" value="ZINC PHOSPHODIESTERASE ELAC PROTEIN 2"/>
    <property type="match status" value="1"/>
</dbReference>
<evidence type="ECO:0000256" key="4">
    <source>
        <dbReference type="ARBA" id="ARBA00012477"/>
    </source>
</evidence>
<evidence type="ECO:0000256" key="10">
    <source>
        <dbReference type="ARBA" id="ARBA00022833"/>
    </source>
</evidence>
<dbReference type="Pfam" id="PF13691">
    <property type="entry name" value="Lactamase_B_4"/>
    <property type="match status" value="1"/>
</dbReference>
<accession>A0A443RHX6</accession>
<feature type="domain" description="Metallo-beta-lactamase" evidence="12">
    <location>
        <begin position="420"/>
        <end position="610"/>
    </location>
</feature>
<organism evidence="13 14">
    <name type="scientific">Dinothrombium tinctorium</name>
    <dbReference type="NCBI Taxonomy" id="1965070"/>
    <lineage>
        <taxon>Eukaryota</taxon>
        <taxon>Metazoa</taxon>
        <taxon>Ecdysozoa</taxon>
        <taxon>Arthropoda</taxon>
        <taxon>Chelicerata</taxon>
        <taxon>Arachnida</taxon>
        <taxon>Acari</taxon>
        <taxon>Acariformes</taxon>
        <taxon>Trombidiformes</taxon>
        <taxon>Prostigmata</taxon>
        <taxon>Anystina</taxon>
        <taxon>Parasitengona</taxon>
        <taxon>Trombidioidea</taxon>
        <taxon>Trombidiidae</taxon>
        <taxon>Dinothrombium</taxon>
    </lineage>
</organism>
<dbReference type="GO" id="GO:1990180">
    <property type="term" value="P:mitochondrial tRNA 3'-end processing"/>
    <property type="evidence" value="ECO:0007669"/>
    <property type="project" value="TreeGrafter"/>
</dbReference>
<keyword evidence="10" id="KW-0862">Zinc</keyword>
<comment type="cofactor">
    <cofactor evidence="2">
        <name>Zn(2+)</name>
        <dbReference type="ChEBI" id="CHEBI:29105"/>
    </cofactor>
</comment>
<sequence length="703" mass="79860">MKENGDQSPASISISILGNGGKGNPKSLYVFTDNHRYLFNCGEGTQRLANEHSMKLMKMENVFITNTNWTNCGGLPGLSMTLQNSGWNKLRVHGPSDLVELYQMTKIFGITADMNVEQHDYEKGNFRDSCMEVERIALSRFNEIGDSATKKQKVVGDVFCYLCTFHDKKGELLIQKCIELKVPRGPLLGQLKAGVDVTLPDGRKVSAKDVVGPCEKGPLLLVIDCPSFSYVKSLCDITKPWQQKFKDSNAPKVVVHFTSTLVTKTEDYQQLISSFPEETTHLFINESNYPIAHYGIYMLQYKLNLVDDTIFPNLKYLSDENEQNSEILQRFNSFRRSQFAPGQTNLSLILRPLTKLGAYFPTPRAAYKESVIEEISQIDDLEEALDEYKKACAELNMDNSFYPNVIFLGTGSACPSKYRNTSCIVVKINDKTSFMLDCGEGSFGQFYRLFGKDAENELRKLKGIFVSHHHADHHLGLIEFLKKRETLNVDPLIAILPSAVGDWLKQYDYYEKISHLYKYYCSNDFRAPNSCKSLLKQLHLNSFVTVKVPHCRDSLGIVFKTNSQPSYKIVYSGDAMPSTNLIREGHDCDLLIHEGTMDDDMKEEAIMKRHSTISQAIDVGKQMNAKITLLTHFSQRYSKIPIIPEDAQNVGIAFDNMCISLSQLPKLPLLLKPLKTLFAENYDEMIFESEKRIARKQFLRKYV</sequence>
<evidence type="ECO:0000313" key="14">
    <source>
        <dbReference type="Proteomes" id="UP000285301"/>
    </source>
</evidence>
<dbReference type="GO" id="GO:0042781">
    <property type="term" value="F:3'-tRNA processing endoribonuclease activity"/>
    <property type="evidence" value="ECO:0007669"/>
    <property type="project" value="UniProtKB-EC"/>
</dbReference>
<evidence type="ECO:0000256" key="7">
    <source>
        <dbReference type="ARBA" id="ARBA00022723"/>
    </source>
</evidence>
<evidence type="ECO:0000256" key="1">
    <source>
        <dbReference type="ARBA" id="ARBA00000402"/>
    </source>
</evidence>
<dbReference type="Proteomes" id="UP000285301">
    <property type="component" value="Unassembled WGS sequence"/>
</dbReference>
<keyword evidence="8" id="KW-0255">Endonuclease</keyword>
<keyword evidence="5" id="KW-0819">tRNA processing</keyword>
<dbReference type="OrthoDB" id="527344at2759"/>
<dbReference type="Gene3D" id="3.60.15.10">
    <property type="entry name" value="Ribonuclease Z/Hydroxyacylglutathione hydrolase-like"/>
    <property type="match status" value="2"/>
</dbReference>